<reference evidence="1 2" key="1">
    <citation type="submission" date="2008-06" db="EMBL/GenBank/DDBJ databases">
        <authorList>
            <person name="Smith A.L."/>
            <person name="Paladin E.C."/>
            <person name="Jacobs-Sera D."/>
            <person name="Hendirx R.W."/>
            <person name="Hatfull G.F."/>
        </authorList>
    </citation>
    <scope>NUCLEOTIDE SEQUENCE [LARGE SCALE GENOMIC DNA]</scope>
</reference>
<protein>
    <submittedName>
        <fullName evidence="1">Uncharacterized protein</fullName>
    </submittedName>
</protein>
<sequence length="130" mass="13778">MNKLSTRRIAGLAACATLGAALAATVVAPPEAGASMSHVVTTYVQWNGVECLPYVFADRYNDLYPASACNAVHRLEVNETAFSGDIVGVDPIMGANLWLACQVYIDHQLAFSDSGTAGDGTDINCLRRLN</sequence>
<keyword evidence="2" id="KW-1185">Reference proteome</keyword>
<organism evidence="1 2">
    <name type="scientific">Mycobacterium phage Myrna</name>
    <dbReference type="NCBI Taxonomy" id="546805"/>
    <lineage>
        <taxon>Viruses</taxon>
        <taxon>Duplodnaviria</taxon>
        <taxon>Heunggongvirae</taxon>
        <taxon>Uroviricota</taxon>
        <taxon>Caudoviricetes</taxon>
        <taxon>Ceeclamvirinae</taxon>
        <taxon>Myrnavirus</taxon>
        <taxon>Myrnavirus myrna</taxon>
    </lineage>
</organism>
<gene>
    <name evidence="1" type="primary">70</name>
    <name evidence="1" type="ORF">MYRNA_70</name>
</gene>
<dbReference type="OrthoDB" id="29075at10239"/>
<dbReference type="KEGG" id="vg:6920774"/>
<evidence type="ECO:0000313" key="2">
    <source>
        <dbReference type="Proteomes" id="UP000001849"/>
    </source>
</evidence>
<accession>B5LJ81</accession>
<dbReference type="RefSeq" id="YP_002224988.1">
    <property type="nucleotide sequence ID" value="NC_011273.1"/>
</dbReference>
<dbReference type="EMBL" id="EU826466">
    <property type="protein sequence ID" value="ACH62078.1"/>
    <property type="molecule type" value="Genomic_DNA"/>
</dbReference>
<dbReference type="Proteomes" id="UP000001849">
    <property type="component" value="Segment"/>
</dbReference>
<dbReference type="GeneID" id="6920774"/>
<name>B5LJ81_9CAUD</name>
<proteinExistence type="predicted"/>
<evidence type="ECO:0000313" key="1">
    <source>
        <dbReference type="EMBL" id="ACH62078.1"/>
    </source>
</evidence>